<organism evidence="1 2">
    <name type="scientific">Paracoccus cavernae</name>
    <dbReference type="NCBI Taxonomy" id="1571207"/>
    <lineage>
        <taxon>Bacteria</taxon>
        <taxon>Pseudomonadati</taxon>
        <taxon>Pseudomonadota</taxon>
        <taxon>Alphaproteobacteria</taxon>
        <taxon>Rhodobacterales</taxon>
        <taxon>Paracoccaceae</taxon>
        <taxon>Paracoccus</taxon>
    </lineage>
</organism>
<evidence type="ECO:0008006" key="3">
    <source>
        <dbReference type="Google" id="ProtNLM"/>
    </source>
</evidence>
<comment type="caution">
    <text evidence="1">The sequence shown here is derived from an EMBL/GenBank/DDBJ whole genome shotgun (WGS) entry which is preliminary data.</text>
</comment>
<dbReference type="Gene3D" id="3.40.50.850">
    <property type="entry name" value="Isochorismatase-like"/>
    <property type="match status" value="1"/>
</dbReference>
<dbReference type="InterPro" id="IPR036380">
    <property type="entry name" value="Isochorismatase-like_sf"/>
</dbReference>
<name>A0ABT8D5V2_9RHOB</name>
<protein>
    <recommendedName>
        <fullName evidence="3">Isochorismatase family protein</fullName>
    </recommendedName>
</protein>
<reference evidence="2" key="1">
    <citation type="journal article" date="2019" name="Int. J. Syst. Evol. Microbiol.">
        <title>The Global Catalogue of Microorganisms (GCM) 10K type strain sequencing project: providing services to taxonomists for standard genome sequencing and annotation.</title>
        <authorList>
            <consortium name="The Broad Institute Genomics Platform"/>
            <consortium name="The Broad Institute Genome Sequencing Center for Infectious Disease"/>
            <person name="Wu L."/>
            <person name="Ma J."/>
        </authorList>
    </citation>
    <scope>NUCLEOTIDE SEQUENCE [LARGE SCALE GENOMIC DNA]</scope>
    <source>
        <strain evidence="2">CECT 8482</strain>
    </source>
</reference>
<dbReference type="SUPFAM" id="SSF52499">
    <property type="entry name" value="Isochorismatase-like hydrolases"/>
    <property type="match status" value="1"/>
</dbReference>
<evidence type="ECO:0000313" key="1">
    <source>
        <dbReference type="EMBL" id="MDN3711263.1"/>
    </source>
</evidence>
<evidence type="ECO:0000313" key="2">
    <source>
        <dbReference type="Proteomes" id="UP001243846"/>
    </source>
</evidence>
<accession>A0ABT8D5V2</accession>
<dbReference type="EMBL" id="JAUFRC010000001">
    <property type="protein sequence ID" value="MDN3711263.1"/>
    <property type="molecule type" value="Genomic_DNA"/>
</dbReference>
<dbReference type="Proteomes" id="UP001243846">
    <property type="component" value="Unassembled WGS sequence"/>
</dbReference>
<keyword evidence="2" id="KW-1185">Reference proteome</keyword>
<sequence>MRKGYNSYVAVDASGTFSQTKRETGLLRMVQAGVVVSDYATLIVELLGDNASPLAGEVYAALDMPWATLVGQLTQSARGK</sequence>
<gene>
    <name evidence="1" type="ORF">QWZ10_04370</name>
</gene>
<proteinExistence type="predicted"/>